<dbReference type="PANTHER" id="PTHR46796">
    <property type="entry name" value="HTH-TYPE TRANSCRIPTIONAL ACTIVATOR RHAS-RELATED"/>
    <property type="match status" value="1"/>
</dbReference>
<dbReference type="Pfam" id="PF12833">
    <property type="entry name" value="HTH_18"/>
    <property type="match status" value="1"/>
</dbReference>
<accession>A0ABT3GSY1</accession>
<evidence type="ECO:0000256" key="2">
    <source>
        <dbReference type="ARBA" id="ARBA00023125"/>
    </source>
</evidence>
<evidence type="ECO:0000313" key="6">
    <source>
        <dbReference type="Proteomes" id="UP001320876"/>
    </source>
</evidence>
<dbReference type="Gene3D" id="1.10.10.60">
    <property type="entry name" value="Homeodomain-like"/>
    <property type="match status" value="1"/>
</dbReference>
<evidence type="ECO:0000256" key="1">
    <source>
        <dbReference type="ARBA" id="ARBA00023015"/>
    </source>
</evidence>
<reference evidence="5 6" key="1">
    <citation type="submission" date="2022-10" db="EMBL/GenBank/DDBJ databases">
        <title>Luteolibacter arcticus strain CCTCC AB 2014275, whole genome shotgun sequencing project.</title>
        <authorList>
            <person name="Zhao G."/>
            <person name="Shen L."/>
        </authorList>
    </citation>
    <scope>NUCLEOTIDE SEQUENCE [LARGE SCALE GENOMIC DNA]</scope>
    <source>
        <strain evidence="5 6">CCTCC AB 2014275</strain>
    </source>
</reference>
<evidence type="ECO:0000259" key="4">
    <source>
        <dbReference type="PROSITE" id="PS01124"/>
    </source>
</evidence>
<protein>
    <submittedName>
        <fullName evidence="5">Helix-turn-helix domain-containing protein</fullName>
    </submittedName>
</protein>
<dbReference type="SMART" id="SM00342">
    <property type="entry name" value="HTH_ARAC"/>
    <property type="match status" value="1"/>
</dbReference>
<proteinExistence type="predicted"/>
<gene>
    <name evidence="5" type="ORF">OKA05_29090</name>
</gene>
<dbReference type="InterPro" id="IPR009057">
    <property type="entry name" value="Homeodomain-like_sf"/>
</dbReference>
<dbReference type="RefSeq" id="WP_264490752.1">
    <property type="nucleotide sequence ID" value="NZ_JAPDDT010000033.1"/>
</dbReference>
<evidence type="ECO:0000313" key="5">
    <source>
        <dbReference type="EMBL" id="MCW1926644.1"/>
    </source>
</evidence>
<comment type="caution">
    <text evidence="5">The sequence shown here is derived from an EMBL/GenBank/DDBJ whole genome shotgun (WGS) entry which is preliminary data.</text>
</comment>
<keyword evidence="1" id="KW-0805">Transcription regulation</keyword>
<keyword evidence="6" id="KW-1185">Reference proteome</keyword>
<keyword evidence="2" id="KW-0238">DNA-binding</keyword>
<dbReference type="InterPro" id="IPR050204">
    <property type="entry name" value="AraC_XylS_family_regulators"/>
</dbReference>
<dbReference type="InterPro" id="IPR018060">
    <property type="entry name" value="HTH_AraC"/>
</dbReference>
<sequence length="314" mass="35461">MNPPIIRQSLNLTGFDPDHLAEIVHGGSFEHYILTRADCDVRHDRWVCGDFSIDVGCYSFPARVLGVFPPGRHSLGYMRYLSGPTWVNGFECRMDTLQFYPSGCELNYRAAPQGQWVVIEFTEAALQRNARERLGRELDLPLDGVTRFNVPREELLVLDRIIQRSMRGSDTTPPLVEPILGAIADLVCHLPGDDSLTTLARQWRHREYVLRRADRYLLQHLDKPFDAPALAAATGTTGRTLQRYFLDAYGLTPREWARCLALHRVRGRLRTIDAARFSIEGIAHECGFRHMGRFAGYYANLFGESPSGTLAGAV</sequence>
<dbReference type="SUPFAM" id="SSF46689">
    <property type="entry name" value="Homeodomain-like"/>
    <property type="match status" value="1"/>
</dbReference>
<name>A0ABT3GSY1_9BACT</name>
<feature type="domain" description="HTH araC/xylS-type" evidence="4">
    <location>
        <begin position="211"/>
        <end position="312"/>
    </location>
</feature>
<keyword evidence="3" id="KW-0804">Transcription</keyword>
<dbReference type="Proteomes" id="UP001320876">
    <property type="component" value="Unassembled WGS sequence"/>
</dbReference>
<dbReference type="EMBL" id="JAPDDT010000033">
    <property type="protein sequence ID" value="MCW1926644.1"/>
    <property type="molecule type" value="Genomic_DNA"/>
</dbReference>
<dbReference type="PROSITE" id="PS01124">
    <property type="entry name" value="HTH_ARAC_FAMILY_2"/>
    <property type="match status" value="1"/>
</dbReference>
<evidence type="ECO:0000256" key="3">
    <source>
        <dbReference type="ARBA" id="ARBA00023163"/>
    </source>
</evidence>
<organism evidence="5 6">
    <name type="scientific">Luteolibacter arcticus</name>
    <dbReference type="NCBI Taxonomy" id="1581411"/>
    <lineage>
        <taxon>Bacteria</taxon>
        <taxon>Pseudomonadati</taxon>
        <taxon>Verrucomicrobiota</taxon>
        <taxon>Verrucomicrobiia</taxon>
        <taxon>Verrucomicrobiales</taxon>
        <taxon>Verrucomicrobiaceae</taxon>
        <taxon>Luteolibacter</taxon>
    </lineage>
</organism>